<dbReference type="Proteomes" id="UP000316304">
    <property type="component" value="Unassembled WGS sequence"/>
</dbReference>
<name>A0A5C6CFZ3_9BACT</name>
<dbReference type="OrthoDB" id="227469at2"/>
<dbReference type="InterPro" id="IPR013320">
    <property type="entry name" value="ConA-like_dom_sf"/>
</dbReference>
<dbReference type="Gene3D" id="2.60.120.200">
    <property type="match status" value="1"/>
</dbReference>
<accession>A0A5C6CFZ3</accession>
<keyword evidence="2" id="KW-1185">Reference proteome</keyword>
<evidence type="ECO:0000313" key="1">
    <source>
        <dbReference type="EMBL" id="TWU22464.1"/>
    </source>
</evidence>
<dbReference type="RefSeq" id="WP_146595630.1">
    <property type="nucleotide sequence ID" value="NZ_SJPT01000005.1"/>
</dbReference>
<comment type="caution">
    <text evidence="1">The sequence shown here is derived from an EMBL/GenBank/DDBJ whole genome shotgun (WGS) entry which is preliminary data.</text>
</comment>
<protein>
    <recommendedName>
        <fullName evidence="3">LamG-like jellyroll fold domain-containing protein</fullName>
    </recommendedName>
</protein>
<evidence type="ECO:0000313" key="2">
    <source>
        <dbReference type="Proteomes" id="UP000316304"/>
    </source>
</evidence>
<dbReference type="AlphaFoldDB" id="A0A5C6CFZ3"/>
<organism evidence="1 2">
    <name type="scientific">Novipirellula galeiformis</name>
    <dbReference type="NCBI Taxonomy" id="2528004"/>
    <lineage>
        <taxon>Bacteria</taxon>
        <taxon>Pseudomonadati</taxon>
        <taxon>Planctomycetota</taxon>
        <taxon>Planctomycetia</taxon>
        <taxon>Pirellulales</taxon>
        <taxon>Pirellulaceae</taxon>
        <taxon>Novipirellula</taxon>
    </lineage>
</organism>
<gene>
    <name evidence="1" type="ORF">Pla52o_35200</name>
</gene>
<dbReference type="SUPFAM" id="SSF49899">
    <property type="entry name" value="Concanavalin A-like lectins/glucanases"/>
    <property type="match status" value="1"/>
</dbReference>
<dbReference type="Pfam" id="PF13385">
    <property type="entry name" value="Laminin_G_3"/>
    <property type="match status" value="1"/>
</dbReference>
<evidence type="ECO:0008006" key="3">
    <source>
        <dbReference type="Google" id="ProtNLM"/>
    </source>
</evidence>
<sequence>MSRLSSPPLIDWQQPVNRSHSLNRGLVAWWMAVPGRVGWKTAKWWDLCGKHHGTLTNMDPATDWVAGGTRGGWGGLDFDGSNDKVSAGTISEVGASGNLTASVLVRHTGGNSLADAIASRALGASGSHAGFVIGANGNSGSWQWMIDDGSGDAVVRSATRTSLFSNNSWTMATLVWDGSLSCYLDGEDITSSLSLFTVGTVTGAIGGSTVTIGNRPGTTARAMSGQLDDAKVYSRALAPAEVAELYRQSQSYYPDLLRRRSSRRYYVMPAASGGFKPWFVCQRSRTIGCGVQ</sequence>
<dbReference type="EMBL" id="SJPT01000005">
    <property type="protein sequence ID" value="TWU22464.1"/>
    <property type="molecule type" value="Genomic_DNA"/>
</dbReference>
<proteinExistence type="predicted"/>
<reference evidence="1 2" key="1">
    <citation type="submission" date="2019-02" db="EMBL/GenBank/DDBJ databases">
        <title>Deep-cultivation of Planctomycetes and their phenomic and genomic characterization uncovers novel biology.</title>
        <authorList>
            <person name="Wiegand S."/>
            <person name="Jogler M."/>
            <person name="Boedeker C."/>
            <person name="Pinto D."/>
            <person name="Vollmers J."/>
            <person name="Rivas-Marin E."/>
            <person name="Kohn T."/>
            <person name="Peeters S.H."/>
            <person name="Heuer A."/>
            <person name="Rast P."/>
            <person name="Oberbeckmann S."/>
            <person name="Bunk B."/>
            <person name="Jeske O."/>
            <person name="Meyerdierks A."/>
            <person name="Storesund J.E."/>
            <person name="Kallscheuer N."/>
            <person name="Luecker S."/>
            <person name="Lage O.M."/>
            <person name="Pohl T."/>
            <person name="Merkel B.J."/>
            <person name="Hornburger P."/>
            <person name="Mueller R.-W."/>
            <person name="Bruemmer F."/>
            <person name="Labrenz M."/>
            <person name="Spormann A.M."/>
            <person name="Op Den Camp H."/>
            <person name="Overmann J."/>
            <person name="Amann R."/>
            <person name="Jetten M.S.M."/>
            <person name="Mascher T."/>
            <person name="Medema M.H."/>
            <person name="Devos D.P."/>
            <person name="Kaster A.-K."/>
            <person name="Ovreas L."/>
            <person name="Rohde M."/>
            <person name="Galperin M.Y."/>
            <person name="Jogler C."/>
        </authorList>
    </citation>
    <scope>NUCLEOTIDE SEQUENCE [LARGE SCALE GENOMIC DNA]</scope>
    <source>
        <strain evidence="1 2">Pla52o</strain>
    </source>
</reference>